<dbReference type="EMBL" id="LNXV01000004">
    <property type="protein sequence ID" value="KTC86573.1"/>
    <property type="molecule type" value="Genomic_DNA"/>
</dbReference>
<protein>
    <submittedName>
        <fullName evidence="1">Guanylyl cyclase</fullName>
    </submittedName>
</protein>
<dbReference type="Proteomes" id="UP000054742">
    <property type="component" value="Unassembled WGS sequence"/>
</dbReference>
<dbReference type="PATRIC" id="fig|29422.6.peg.538"/>
<dbReference type="OrthoDB" id="9805906at2"/>
<dbReference type="RefSeq" id="WP_058440614.1">
    <property type="nucleotide sequence ID" value="NZ_CAAAHU010000025.1"/>
</dbReference>
<evidence type="ECO:0000313" key="1">
    <source>
        <dbReference type="EMBL" id="KTC86573.1"/>
    </source>
</evidence>
<name>A0A0W0STN9_9GAMM</name>
<keyword evidence="2" id="KW-1185">Reference proteome</keyword>
<dbReference type="InterPro" id="IPR018616">
    <property type="entry name" value="GUCD1"/>
</dbReference>
<dbReference type="AlphaFoldDB" id="A0A0W0STN9"/>
<reference evidence="1 2" key="1">
    <citation type="submission" date="2015-11" db="EMBL/GenBank/DDBJ databases">
        <title>Genomic analysis of 38 Legionella species identifies large and diverse effector repertoires.</title>
        <authorList>
            <person name="Burstein D."/>
            <person name="Amaro F."/>
            <person name="Zusman T."/>
            <person name="Lifshitz Z."/>
            <person name="Cohen O."/>
            <person name="Gilbert J.A."/>
            <person name="Pupko T."/>
            <person name="Shuman H.A."/>
            <person name="Segal G."/>
        </authorList>
    </citation>
    <scope>NUCLEOTIDE SEQUENCE [LARGE SCALE GENOMIC DNA]</scope>
    <source>
        <strain evidence="1 2">ATCC 43878</strain>
    </source>
</reference>
<dbReference type="Pfam" id="PF09778">
    <property type="entry name" value="Guanylate_cyc_2"/>
    <property type="match status" value="1"/>
</dbReference>
<gene>
    <name evidence="1" type="ORF">Lbru_0514</name>
</gene>
<evidence type="ECO:0000313" key="2">
    <source>
        <dbReference type="Proteomes" id="UP000054742"/>
    </source>
</evidence>
<organism evidence="1 2">
    <name type="scientific">Legionella brunensis</name>
    <dbReference type="NCBI Taxonomy" id="29422"/>
    <lineage>
        <taxon>Bacteria</taxon>
        <taxon>Pseudomonadati</taxon>
        <taxon>Pseudomonadota</taxon>
        <taxon>Gammaproteobacteria</taxon>
        <taxon>Legionellales</taxon>
        <taxon>Legionellaceae</taxon>
        <taxon>Legionella</taxon>
    </lineage>
</organism>
<dbReference type="STRING" id="29422.Lbru_0514"/>
<proteinExistence type="predicted"/>
<comment type="caution">
    <text evidence="1">The sequence shown here is derived from an EMBL/GenBank/DDBJ whole genome shotgun (WGS) entry which is preliminary data.</text>
</comment>
<dbReference type="Gene3D" id="3.90.70.10">
    <property type="entry name" value="Cysteine proteinases"/>
    <property type="match status" value="1"/>
</dbReference>
<sequence length="240" mass="27190">MLNLSIHTQPDDETCGPTSLHAVYKYYGMDTSLESVVSEVERSLYGGTLAPLLGNHALSKGFDVVIYINNLTIFDPTWFTNGKANPAMLYKKIETQMHYKLDPGLQQVSKAYLTYLSLGGQVYFKSLETQVLKLYFDQKVPIITGLNATYLYRCARELYEQGKAVFDDIRGTICGHFVVLCGYDEEQKHVIVADPHKENPLSHDNYYKVSSHRLINSIMLGVTTFDANLLIIRPKSDQEF</sequence>
<accession>A0A0W0STN9</accession>